<dbReference type="InterPro" id="IPR007138">
    <property type="entry name" value="ABM_dom"/>
</dbReference>
<dbReference type="InterPro" id="IPR011008">
    <property type="entry name" value="Dimeric_a/b-barrel"/>
</dbReference>
<protein>
    <submittedName>
        <fullName evidence="4">Autoinducer 2-degrading protein LsrG</fullName>
    </submittedName>
</protein>
<dbReference type="EMBL" id="CAMXCT030006697">
    <property type="protein sequence ID" value="CAL4805818.1"/>
    <property type="molecule type" value="Genomic_DNA"/>
</dbReference>
<dbReference type="InterPro" id="IPR036882">
    <property type="entry name" value="Alba-like_dom_sf"/>
</dbReference>
<reference evidence="4 5" key="2">
    <citation type="submission" date="2024-05" db="EMBL/GenBank/DDBJ databases">
        <authorList>
            <person name="Chen Y."/>
            <person name="Shah S."/>
            <person name="Dougan E. K."/>
            <person name="Thang M."/>
            <person name="Chan C."/>
        </authorList>
    </citation>
    <scope>NUCLEOTIDE SEQUENCE [LARGE SCALE GENOMIC DNA]</scope>
</reference>
<dbReference type="PANTHER" id="PTHR33336:SF1">
    <property type="entry name" value="(4S)-4-HYDROXY-5-PHOSPHONOOXYPENTANE-2,3-DIONE ISOMERASE"/>
    <property type="match status" value="1"/>
</dbReference>
<dbReference type="OrthoDB" id="409111at2759"/>
<evidence type="ECO:0000313" key="4">
    <source>
        <dbReference type="EMBL" id="CAL4805818.1"/>
    </source>
</evidence>
<evidence type="ECO:0000313" key="5">
    <source>
        <dbReference type="Proteomes" id="UP001152797"/>
    </source>
</evidence>
<organism evidence="3">
    <name type="scientific">Cladocopium goreaui</name>
    <dbReference type="NCBI Taxonomy" id="2562237"/>
    <lineage>
        <taxon>Eukaryota</taxon>
        <taxon>Sar</taxon>
        <taxon>Alveolata</taxon>
        <taxon>Dinophyceae</taxon>
        <taxon>Suessiales</taxon>
        <taxon>Symbiodiniaceae</taxon>
        <taxon>Cladocopium</taxon>
    </lineage>
</organism>
<dbReference type="Pfam" id="PF03992">
    <property type="entry name" value="ABM"/>
    <property type="match status" value="2"/>
</dbReference>
<sequence length="306" mass="33815">MSEIEIMTELKVTAKKPASFYVRAAATFLRGTRSKEAVNELRVSALGGALDVAVQVATRMERDGIGKITAIRTDYIEMSNGTCPQLSFHLLRVPPVATLREVEVKKEFLDEFIKVMTAVATGAREQGGCLRYDLLREEGNECKFMTYEVFASRTATARHAEAPYAKAFDDFVSSKSPLVSTKATEMDVVNFQKASPAPGGSPLIVMLEVHIQESCTEEYLEVMGANCEGSRSEVGCLRFDMMRAVANADTFVSYEVFESPAAMDVHKDMPYVKAWGAFQYGDKKPVISKRVVKFQVLDLQAAELLS</sequence>
<comment type="caution">
    <text evidence="3">The sequence shown here is derived from an EMBL/GenBank/DDBJ whole genome shotgun (WGS) entry which is preliminary data.</text>
</comment>
<dbReference type="Pfam" id="PF01918">
    <property type="entry name" value="Alba"/>
    <property type="match status" value="1"/>
</dbReference>
<reference evidence="3" key="1">
    <citation type="submission" date="2022-10" db="EMBL/GenBank/DDBJ databases">
        <authorList>
            <person name="Chen Y."/>
            <person name="Dougan E. K."/>
            <person name="Chan C."/>
            <person name="Rhodes N."/>
            <person name="Thang M."/>
        </authorList>
    </citation>
    <scope>NUCLEOTIDE SEQUENCE</scope>
</reference>
<evidence type="ECO:0000313" key="3">
    <source>
        <dbReference type="EMBL" id="CAI4018506.1"/>
    </source>
</evidence>
<proteinExistence type="predicted"/>
<dbReference type="GO" id="GO:0005829">
    <property type="term" value="C:cytosol"/>
    <property type="evidence" value="ECO:0007669"/>
    <property type="project" value="TreeGrafter"/>
</dbReference>
<keyword evidence="1" id="KW-0694">RNA-binding</keyword>
<name>A0A9P1GPH4_9DINO</name>
<dbReference type="EMBL" id="CAMXCT010006697">
    <property type="protein sequence ID" value="CAI4018506.1"/>
    <property type="molecule type" value="Genomic_DNA"/>
</dbReference>
<dbReference type="EMBL" id="CAMXCT020006697">
    <property type="protein sequence ID" value="CAL1171881.1"/>
    <property type="molecule type" value="Genomic_DNA"/>
</dbReference>
<dbReference type="Gene3D" id="3.30.70.100">
    <property type="match status" value="1"/>
</dbReference>
<feature type="domain" description="ABM" evidence="2">
    <location>
        <begin position="203"/>
        <end position="292"/>
    </location>
</feature>
<dbReference type="SUPFAM" id="SSF82704">
    <property type="entry name" value="AlbA-like"/>
    <property type="match status" value="1"/>
</dbReference>
<evidence type="ECO:0000259" key="2">
    <source>
        <dbReference type="PROSITE" id="PS51725"/>
    </source>
</evidence>
<dbReference type="GO" id="GO:0003723">
    <property type="term" value="F:RNA binding"/>
    <property type="evidence" value="ECO:0007669"/>
    <property type="project" value="UniProtKB-KW"/>
</dbReference>
<feature type="domain" description="ABM" evidence="2">
    <location>
        <begin position="96"/>
        <end position="186"/>
    </location>
</feature>
<accession>A0A9P1GPH4</accession>
<dbReference type="InterPro" id="IPR050744">
    <property type="entry name" value="AI-2_Isomerase_LsrG"/>
</dbReference>
<dbReference type="AlphaFoldDB" id="A0A9P1GPH4"/>
<keyword evidence="5" id="KW-1185">Reference proteome</keyword>
<dbReference type="SUPFAM" id="SSF54909">
    <property type="entry name" value="Dimeric alpha+beta barrel"/>
    <property type="match status" value="2"/>
</dbReference>
<dbReference type="InterPro" id="IPR002775">
    <property type="entry name" value="DNA/RNA-bd_Alba-like"/>
</dbReference>
<dbReference type="PANTHER" id="PTHR33336">
    <property type="entry name" value="QUINOL MONOOXYGENASE YGIN-RELATED"/>
    <property type="match status" value="1"/>
</dbReference>
<dbReference type="PROSITE" id="PS51725">
    <property type="entry name" value="ABM"/>
    <property type="match status" value="2"/>
</dbReference>
<dbReference type="Proteomes" id="UP001152797">
    <property type="component" value="Unassembled WGS sequence"/>
</dbReference>
<dbReference type="GO" id="GO:0016491">
    <property type="term" value="F:oxidoreductase activity"/>
    <property type="evidence" value="ECO:0007669"/>
    <property type="project" value="TreeGrafter"/>
</dbReference>
<gene>
    <name evidence="3" type="ORF">C1SCF055_LOCUS43063</name>
</gene>
<evidence type="ECO:0000256" key="1">
    <source>
        <dbReference type="ARBA" id="ARBA00022884"/>
    </source>
</evidence>